<feature type="binding site" evidence="14">
    <location>
        <position position="179"/>
    </location>
    <ligand>
        <name>substrate</name>
    </ligand>
</feature>
<evidence type="ECO:0000256" key="13">
    <source>
        <dbReference type="PIRSR" id="PIRSR006769-1"/>
    </source>
</evidence>
<keyword evidence="7 12" id="KW-0479">Metal-binding</keyword>
<feature type="binding site" evidence="15">
    <location>
        <position position="45"/>
    </location>
    <ligand>
        <name>Zn(2+)</name>
        <dbReference type="ChEBI" id="CHEBI:29105"/>
        <note>catalytic</note>
    </ligand>
</feature>
<dbReference type="PANTHER" id="PTHR38011">
    <property type="entry name" value="DIHYDROFOLATE REDUCTASE FAMILY PROTEIN (AFU_ORTHOLOGUE AFUA_8G06820)"/>
    <property type="match status" value="1"/>
</dbReference>
<evidence type="ECO:0000259" key="16">
    <source>
        <dbReference type="PROSITE" id="PS51747"/>
    </source>
</evidence>
<dbReference type="EC" id="1.1.1.193" evidence="12"/>
<organism evidence="17 18">
    <name type="scientific">Hansschlegelia quercus</name>
    <dbReference type="NCBI Taxonomy" id="2528245"/>
    <lineage>
        <taxon>Bacteria</taxon>
        <taxon>Pseudomonadati</taxon>
        <taxon>Pseudomonadota</taxon>
        <taxon>Alphaproteobacteria</taxon>
        <taxon>Hyphomicrobiales</taxon>
        <taxon>Methylopilaceae</taxon>
        <taxon>Hansschlegelia</taxon>
    </lineage>
</organism>
<dbReference type="InterPro" id="IPR002125">
    <property type="entry name" value="CMP_dCMP_dom"/>
</dbReference>
<keyword evidence="10 12" id="KW-0560">Oxidoreductase</keyword>
<dbReference type="CDD" id="cd01284">
    <property type="entry name" value="Riboflavin_deaminase-reductase"/>
    <property type="match status" value="1"/>
</dbReference>
<name>A0A4Q9GJH2_9HYPH</name>
<dbReference type="GO" id="GO:0009231">
    <property type="term" value="P:riboflavin biosynthetic process"/>
    <property type="evidence" value="ECO:0007669"/>
    <property type="project" value="UniProtKB-UniPathway"/>
</dbReference>
<keyword evidence="6 12" id="KW-0686">Riboflavin biosynthesis</keyword>
<evidence type="ECO:0000256" key="7">
    <source>
        <dbReference type="ARBA" id="ARBA00022723"/>
    </source>
</evidence>
<dbReference type="Pfam" id="PF01872">
    <property type="entry name" value="RibD_C"/>
    <property type="match status" value="1"/>
</dbReference>
<dbReference type="PROSITE" id="PS00903">
    <property type="entry name" value="CYT_DCMP_DEAMINASES_1"/>
    <property type="match status" value="1"/>
</dbReference>
<dbReference type="Pfam" id="PF00383">
    <property type="entry name" value="dCMP_cyt_deam_1"/>
    <property type="match status" value="1"/>
</dbReference>
<evidence type="ECO:0000313" key="17">
    <source>
        <dbReference type="EMBL" id="TBN54282.1"/>
    </source>
</evidence>
<dbReference type="NCBIfam" id="TIGR00227">
    <property type="entry name" value="ribD_Cterm"/>
    <property type="match status" value="1"/>
</dbReference>
<gene>
    <name evidence="17" type="primary">ribD</name>
    <name evidence="17" type="ORF">EYR15_05430</name>
</gene>
<dbReference type="PIRSF" id="PIRSF006769">
    <property type="entry name" value="RibD"/>
    <property type="match status" value="1"/>
</dbReference>
<comment type="similarity">
    <text evidence="5 12">In the C-terminal section; belongs to the HTP reductase family.</text>
</comment>
<evidence type="ECO:0000313" key="18">
    <source>
        <dbReference type="Proteomes" id="UP000291613"/>
    </source>
</evidence>
<comment type="caution">
    <text evidence="17">The sequence shown here is derived from an EMBL/GenBank/DDBJ whole genome shotgun (WGS) entry which is preliminary data.</text>
</comment>
<evidence type="ECO:0000256" key="4">
    <source>
        <dbReference type="ARBA" id="ARBA00005259"/>
    </source>
</evidence>
<dbReference type="RefSeq" id="WP_131001876.1">
    <property type="nucleotide sequence ID" value="NZ_JBHSZR010000005.1"/>
</dbReference>
<evidence type="ECO:0000256" key="6">
    <source>
        <dbReference type="ARBA" id="ARBA00022619"/>
    </source>
</evidence>
<dbReference type="InterPro" id="IPR050765">
    <property type="entry name" value="Riboflavin_Biosynth_HTPR"/>
</dbReference>
<dbReference type="GO" id="GO:0050661">
    <property type="term" value="F:NADP binding"/>
    <property type="evidence" value="ECO:0007669"/>
    <property type="project" value="InterPro"/>
</dbReference>
<feature type="binding site" evidence="14">
    <location>
        <position position="202"/>
    </location>
    <ligand>
        <name>substrate</name>
    </ligand>
</feature>
<dbReference type="PANTHER" id="PTHR38011:SF7">
    <property type="entry name" value="2,5-DIAMINO-6-RIBOSYLAMINO-4(3H)-PYRIMIDINONE 5'-PHOSPHATE REDUCTASE"/>
    <property type="match status" value="1"/>
</dbReference>
<dbReference type="OrthoDB" id="9800865at2"/>
<dbReference type="InterPro" id="IPR002734">
    <property type="entry name" value="RibDG_C"/>
</dbReference>
<keyword evidence="11" id="KW-0511">Multifunctional enzyme</keyword>
<comment type="cofactor">
    <cofactor evidence="12 15">
        <name>Zn(2+)</name>
        <dbReference type="ChEBI" id="CHEBI:29105"/>
    </cofactor>
    <text evidence="12 15">Binds 1 zinc ion.</text>
</comment>
<feature type="domain" description="CMP/dCMP-type deaminase" evidence="16">
    <location>
        <begin position="1"/>
        <end position="118"/>
    </location>
</feature>
<dbReference type="GO" id="GO:0008703">
    <property type="term" value="F:5-amino-6-(5-phosphoribosylamino)uracil reductase activity"/>
    <property type="evidence" value="ECO:0007669"/>
    <property type="project" value="UniProtKB-EC"/>
</dbReference>
<protein>
    <recommendedName>
        <fullName evidence="12">Riboflavin biosynthesis protein RibD</fullName>
    </recommendedName>
    <domain>
        <recommendedName>
            <fullName evidence="12">Diaminohydroxyphosphoribosylaminopyrimidine deaminase</fullName>
            <shortName evidence="12">DRAP deaminase</shortName>
            <ecNumber evidence="12">3.5.4.26</ecNumber>
        </recommendedName>
        <alternativeName>
            <fullName evidence="12">Riboflavin-specific deaminase</fullName>
        </alternativeName>
    </domain>
    <domain>
        <recommendedName>
            <fullName evidence="12">5-amino-6-(5-phosphoribosylamino)uracil reductase</fullName>
            <ecNumber evidence="12">1.1.1.193</ecNumber>
        </recommendedName>
        <alternativeName>
            <fullName evidence="12">HTP reductase</fullName>
        </alternativeName>
    </domain>
</protein>
<evidence type="ECO:0000256" key="14">
    <source>
        <dbReference type="PIRSR" id="PIRSR006769-2"/>
    </source>
</evidence>
<dbReference type="EMBL" id="SIUB01000002">
    <property type="protein sequence ID" value="TBN54282.1"/>
    <property type="molecule type" value="Genomic_DNA"/>
</dbReference>
<comment type="function">
    <text evidence="1 12">Converts 2,5-diamino-6-(ribosylamino)-4(3h)-pyrimidinone 5'-phosphate into 5-amino-6-(ribosylamino)-2,4(1h,3h)-pyrimidinedione 5'-phosphate.</text>
</comment>
<comment type="similarity">
    <text evidence="4 12">In the N-terminal section; belongs to the cytidine and deoxycytidylate deaminase family.</text>
</comment>
<dbReference type="InterPro" id="IPR016192">
    <property type="entry name" value="APOBEC/CMP_deaminase_Zn-bd"/>
</dbReference>
<evidence type="ECO:0000256" key="15">
    <source>
        <dbReference type="PIRSR" id="PIRSR006769-3"/>
    </source>
</evidence>
<dbReference type="SUPFAM" id="SSF53927">
    <property type="entry name" value="Cytidine deaminase-like"/>
    <property type="match status" value="1"/>
</dbReference>
<proteinExistence type="inferred from homology"/>
<feature type="binding site" evidence="15">
    <location>
        <position position="70"/>
    </location>
    <ligand>
        <name>Zn(2+)</name>
        <dbReference type="ChEBI" id="CHEBI:29105"/>
        <note>catalytic</note>
    </ligand>
</feature>
<comment type="pathway">
    <text evidence="3 12">Cofactor biosynthesis; riboflavin biosynthesis; 5-amino-6-(D-ribitylamino)uracil from GTP: step 3/4.</text>
</comment>
<keyword evidence="8 12" id="KW-0862">Zinc</keyword>
<comment type="pathway">
    <text evidence="2 12">Cofactor biosynthesis; riboflavin biosynthesis; 5-amino-6-(D-ribitylamino)uracil from GTP: step 2/4.</text>
</comment>
<comment type="catalytic activity">
    <reaction evidence="12">
        <text>5-amino-6-(5-phospho-D-ribitylamino)uracil + NADP(+) = 5-amino-6-(5-phospho-D-ribosylamino)uracil + NADPH + H(+)</text>
        <dbReference type="Rhea" id="RHEA:17845"/>
        <dbReference type="ChEBI" id="CHEBI:15378"/>
        <dbReference type="ChEBI" id="CHEBI:57783"/>
        <dbReference type="ChEBI" id="CHEBI:58349"/>
        <dbReference type="ChEBI" id="CHEBI:58421"/>
        <dbReference type="ChEBI" id="CHEBI:58453"/>
        <dbReference type="EC" id="1.1.1.193"/>
    </reaction>
</comment>
<evidence type="ECO:0000256" key="5">
    <source>
        <dbReference type="ARBA" id="ARBA00007417"/>
    </source>
</evidence>
<dbReference type="InterPro" id="IPR011549">
    <property type="entry name" value="RibD_C"/>
</dbReference>
<dbReference type="UniPathway" id="UPA00275">
    <property type="reaction ID" value="UER00401"/>
</dbReference>
<evidence type="ECO:0000256" key="2">
    <source>
        <dbReference type="ARBA" id="ARBA00004882"/>
    </source>
</evidence>
<dbReference type="InterPro" id="IPR024072">
    <property type="entry name" value="DHFR-like_dom_sf"/>
</dbReference>
<feature type="binding site" evidence="14">
    <location>
        <position position="290"/>
    </location>
    <ligand>
        <name>substrate</name>
    </ligand>
</feature>
<evidence type="ECO:0000256" key="12">
    <source>
        <dbReference type="PIRNR" id="PIRNR006769"/>
    </source>
</evidence>
<dbReference type="GO" id="GO:0008835">
    <property type="term" value="F:diaminohydroxyphosphoribosylaminopyrimidine deaminase activity"/>
    <property type="evidence" value="ECO:0007669"/>
    <property type="project" value="UniProtKB-EC"/>
</dbReference>
<dbReference type="NCBIfam" id="TIGR00326">
    <property type="entry name" value="eubact_ribD"/>
    <property type="match status" value="1"/>
</dbReference>
<feature type="binding site" evidence="14">
    <location>
        <position position="218"/>
    </location>
    <ligand>
        <name>NADP(+)</name>
        <dbReference type="ChEBI" id="CHEBI:58349"/>
    </ligand>
</feature>
<keyword evidence="9 12" id="KW-0521">NADP</keyword>
<evidence type="ECO:0000256" key="11">
    <source>
        <dbReference type="ARBA" id="ARBA00023268"/>
    </source>
</evidence>
<evidence type="ECO:0000256" key="10">
    <source>
        <dbReference type="ARBA" id="ARBA00023002"/>
    </source>
</evidence>
<dbReference type="SUPFAM" id="SSF53597">
    <property type="entry name" value="Dihydrofolate reductase-like"/>
    <property type="match status" value="1"/>
</dbReference>
<sequence>MTQAIALGRRGLGRTAPNPSVGAILVSPEGYAVGRGWTDVGGRPHAEVHALARAGEAARGATLYVTLEPCSHHGRTPPCAHAVIAAGVARVVSAVGDPDSRVSGRGLAQLMEAGLAVTFGVGAVEARRLTIGHITRVTLGRPHVALKLAVSADGKVGSADRRPVAITGEETRARVHLMRAEADAIMVGIGTVLSDDPALTCRLPGMEDRSPIRIVMDSTLRTPLESCLVRTASETPTWIIGGVDAPDDAERALRAAGAEVMRVPLENGRPSVSETLHLLGARGVTRLMVEGGPTLAAALLNADLVDAAAIATAPTALGLDAVPAVEGLGLDQALSRFALVARTQLGADDWAEYERG</sequence>
<feature type="binding site" evidence="14">
    <location>
        <position position="149"/>
    </location>
    <ligand>
        <name>NADP(+)</name>
        <dbReference type="ChEBI" id="CHEBI:58349"/>
    </ligand>
</feature>
<feature type="binding site" evidence="14">
    <location>
        <position position="199"/>
    </location>
    <ligand>
        <name>NADP(+)</name>
        <dbReference type="ChEBI" id="CHEBI:58349"/>
    </ligand>
</feature>
<feature type="binding site" evidence="14">
    <location>
        <position position="191"/>
    </location>
    <ligand>
        <name>NADP(+)</name>
        <dbReference type="ChEBI" id="CHEBI:58349"/>
    </ligand>
</feature>
<dbReference type="InterPro" id="IPR016193">
    <property type="entry name" value="Cytidine_deaminase-like"/>
</dbReference>
<accession>A0A4Q9GJH2</accession>
<feature type="binding site" evidence="14">
    <location>
        <position position="195"/>
    </location>
    <ligand>
        <name>NADP(+)</name>
        <dbReference type="ChEBI" id="CHEBI:58349"/>
    </ligand>
</feature>
<dbReference type="Gene3D" id="3.40.140.10">
    <property type="entry name" value="Cytidine Deaminase, domain 2"/>
    <property type="match status" value="1"/>
</dbReference>
<dbReference type="InterPro" id="IPR004794">
    <property type="entry name" value="Eubact_RibD"/>
</dbReference>
<dbReference type="Proteomes" id="UP000291613">
    <property type="component" value="Unassembled WGS sequence"/>
</dbReference>
<dbReference type="Gene3D" id="3.40.430.10">
    <property type="entry name" value="Dihydrofolate Reductase, subunit A"/>
    <property type="match status" value="1"/>
</dbReference>
<dbReference type="PROSITE" id="PS51747">
    <property type="entry name" value="CYT_DCMP_DEAMINASES_2"/>
    <property type="match status" value="1"/>
</dbReference>
<comment type="catalytic activity">
    <reaction evidence="12">
        <text>2,5-diamino-6-hydroxy-4-(5-phosphoribosylamino)-pyrimidine + H2O + H(+) = 5-amino-6-(5-phospho-D-ribosylamino)uracil + NH4(+)</text>
        <dbReference type="Rhea" id="RHEA:21868"/>
        <dbReference type="ChEBI" id="CHEBI:15377"/>
        <dbReference type="ChEBI" id="CHEBI:15378"/>
        <dbReference type="ChEBI" id="CHEBI:28938"/>
        <dbReference type="ChEBI" id="CHEBI:58453"/>
        <dbReference type="ChEBI" id="CHEBI:58614"/>
        <dbReference type="EC" id="3.5.4.26"/>
    </reaction>
</comment>
<evidence type="ECO:0000256" key="9">
    <source>
        <dbReference type="ARBA" id="ARBA00022857"/>
    </source>
</evidence>
<evidence type="ECO:0000256" key="1">
    <source>
        <dbReference type="ARBA" id="ARBA00002151"/>
    </source>
</evidence>
<evidence type="ECO:0000256" key="3">
    <source>
        <dbReference type="ARBA" id="ARBA00004910"/>
    </source>
</evidence>
<reference evidence="17 18" key="1">
    <citation type="submission" date="2019-02" db="EMBL/GenBank/DDBJ databases">
        <title>Hansschlegelia quercus sp. nov., a novel methylotrophic bacterium from buds of oak (Quercus robur L.).</title>
        <authorList>
            <person name="Agafonova N.V."/>
            <person name="Kaparullina E.N."/>
            <person name="Grouzdev D.S."/>
            <person name="Doronina N.V."/>
        </authorList>
    </citation>
    <scope>NUCLEOTIDE SEQUENCE [LARGE SCALE GENOMIC DNA]</scope>
    <source>
        <strain evidence="17 18">Dub</strain>
    </source>
</reference>
<dbReference type="EC" id="3.5.4.26" evidence="12"/>
<feature type="binding site" evidence="14">
    <location>
        <begin position="292"/>
        <end position="298"/>
    </location>
    <ligand>
        <name>NADP(+)</name>
        <dbReference type="ChEBI" id="CHEBI:58349"/>
    </ligand>
</feature>
<evidence type="ECO:0000256" key="8">
    <source>
        <dbReference type="ARBA" id="ARBA00022833"/>
    </source>
</evidence>
<keyword evidence="12 17" id="KW-0378">Hydrolase</keyword>
<keyword evidence="18" id="KW-1185">Reference proteome</keyword>
<feature type="active site" description="Proton donor" evidence="13">
    <location>
        <position position="47"/>
    </location>
</feature>
<feature type="binding site" evidence="15">
    <location>
        <position position="79"/>
    </location>
    <ligand>
        <name>Zn(2+)</name>
        <dbReference type="ChEBI" id="CHEBI:29105"/>
        <note>catalytic</note>
    </ligand>
</feature>
<dbReference type="AlphaFoldDB" id="A0A4Q9GJH2"/>
<dbReference type="GO" id="GO:0008270">
    <property type="term" value="F:zinc ion binding"/>
    <property type="evidence" value="ECO:0007669"/>
    <property type="project" value="InterPro"/>
</dbReference>